<evidence type="ECO:0000313" key="3">
    <source>
        <dbReference type="EMBL" id="KAF7503223.1"/>
    </source>
</evidence>
<protein>
    <recommendedName>
        <fullName evidence="2">Thioesterase domain-containing protein</fullName>
    </recommendedName>
</protein>
<evidence type="ECO:0000256" key="1">
    <source>
        <dbReference type="SAM" id="MobiDB-lite"/>
    </source>
</evidence>
<comment type="caution">
    <text evidence="3">The sequence shown here is derived from an EMBL/GenBank/DDBJ whole genome shotgun (WGS) entry which is preliminary data.</text>
</comment>
<dbReference type="EMBL" id="JAACFV010000190">
    <property type="protein sequence ID" value="KAF7503223.1"/>
    <property type="molecule type" value="Genomic_DNA"/>
</dbReference>
<dbReference type="InterPro" id="IPR001031">
    <property type="entry name" value="Thioesterase"/>
</dbReference>
<accession>A0A8H7A618</accession>
<sequence length="328" mass="36639">MLDANPNQVQSWSDSTLSPNTPTPTPLVLIHDGGGTTFGYFLLGNLNRSVYAIHNPNYITGQPWAGGMDEMARTYLKLITDAGISGNTFLGGWSLGGLLAVTMARMLAYQTVPEAKNIIVTGIVMIDSPFHIPRIKDEAIPDAEPPDLPALVKNCLAQCKDLLNVWELPRWDDAASSARETRCRLKSNDWTIPPQHVLHVPVIGDPSIQRVGRYINEARQSEKVRVDKDTTSIQAHQNHRSPPTAALLRATEPVPPNDPTKGRVRTDRWRHELLLGWDERYPEFIKAVIDLESHHYNIFEHKKTEVVTAKINEALEILEGRAEKLVSD</sequence>
<keyword evidence="4" id="KW-1185">Reference proteome</keyword>
<name>A0A8H7A618_9EURO</name>
<dbReference type="AlphaFoldDB" id="A0A8H7A618"/>
<feature type="region of interest" description="Disordered" evidence="1">
    <location>
        <begin position="1"/>
        <end position="24"/>
    </location>
</feature>
<dbReference type="SUPFAM" id="SSF53474">
    <property type="entry name" value="alpha/beta-Hydrolases"/>
    <property type="match status" value="1"/>
</dbReference>
<dbReference type="Pfam" id="PF00975">
    <property type="entry name" value="Thioesterase"/>
    <property type="match status" value="1"/>
</dbReference>
<feature type="compositionally biased region" description="Polar residues" evidence="1">
    <location>
        <begin position="1"/>
        <end position="14"/>
    </location>
</feature>
<reference evidence="3" key="1">
    <citation type="submission" date="2020-02" db="EMBL/GenBank/DDBJ databases">
        <authorList>
            <person name="Palmer J.M."/>
        </authorList>
    </citation>
    <scope>NUCLEOTIDE SEQUENCE</scope>
    <source>
        <strain evidence="3">EPUS1.4</strain>
        <tissue evidence="3">Thallus</tissue>
    </source>
</reference>
<feature type="domain" description="Thioesterase" evidence="2">
    <location>
        <begin position="27"/>
        <end position="129"/>
    </location>
</feature>
<evidence type="ECO:0000259" key="2">
    <source>
        <dbReference type="Pfam" id="PF00975"/>
    </source>
</evidence>
<dbReference type="Proteomes" id="UP000606974">
    <property type="component" value="Unassembled WGS sequence"/>
</dbReference>
<organism evidence="3 4">
    <name type="scientific">Endocarpon pusillum</name>
    <dbReference type="NCBI Taxonomy" id="364733"/>
    <lineage>
        <taxon>Eukaryota</taxon>
        <taxon>Fungi</taxon>
        <taxon>Dikarya</taxon>
        <taxon>Ascomycota</taxon>
        <taxon>Pezizomycotina</taxon>
        <taxon>Eurotiomycetes</taxon>
        <taxon>Chaetothyriomycetidae</taxon>
        <taxon>Verrucariales</taxon>
        <taxon>Verrucariaceae</taxon>
        <taxon>Endocarpon</taxon>
    </lineage>
</organism>
<evidence type="ECO:0000313" key="4">
    <source>
        <dbReference type="Proteomes" id="UP000606974"/>
    </source>
</evidence>
<dbReference type="Gene3D" id="3.40.50.1820">
    <property type="entry name" value="alpha/beta hydrolase"/>
    <property type="match status" value="1"/>
</dbReference>
<gene>
    <name evidence="3" type="ORF">GJ744_004200</name>
</gene>
<dbReference type="OrthoDB" id="10253869at2759"/>
<dbReference type="InterPro" id="IPR029058">
    <property type="entry name" value="AB_hydrolase_fold"/>
</dbReference>
<proteinExistence type="predicted"/>